<name>A0ABX8EN83_9ACTN</name>
<reference evidence="1 2" key="1">
    <citation type="submission" date="2021-05" db="EMBL/GenBank/DDBJ databases">
        <title>Complete genome of Nocardioides aquaticus KCTC 9944T isolated from meromictic and hypersaline Ekho Lake, Antarctica.</title>
        <authorList>
            <person name="Hwang K."/>
            <person name="Kim K.M."/>
            <person name="Choe H."/>
        </authorList>
    </citation>
    <scope>NUCLEOTIDE SEQUENCE [LARGE SCALE GENOMIC DNA]</scope>
    <source>
        <strain evidence="1 2">KCTC 9944</strain>
    </source>
</reference>
<dbReference type="Pfam" id="PF21819">
    <property type="entry name" value="DUF6885"/>
    <property type="match status" value="1"/>
</dbReference>
<gene>
    <name evidence="1" type="ORF">ENKNEFLB_04407</name>
</gene>
<dbReference type="EMBL" id="CP075371">
    <property type="protein sequence ID" value="QVT81988.1"/>
    <property type="molecule type" value="Genomic_DNA"/>
</dbReference>
<evidence type="ECO:0000313" key="1">
    <source>
        <dbReference type="EMBL" id="QVT81988.1"/>
    </source>
</evidence>
<evidence type="ECO:0000313" key="2">
    <source>
        <dbReference type="Proteomes" id="UP000679307"/>
    </source>
</evidence>
<organism evidence="1 2">
    <name type="scientific">Nocardioides aquaticus</name>
    <dbReference type="NCBI Taxonomy" id="160826"/>
    <lineage>
        <taxon>Bacteria</taxon>
        <taxon>Bacillati</taxon>
        <taxon>Actinomycetota</taxon>
        <taxon>Actinomycetes</taxon>
        <taxon>Propionibacteriales</taxon>
        <taxon>Nocardioidaceae</taxon>
        <taxon>Nocardioides</taxon>
    </lineage>
</organism>
<dbReference type="InterPro" id="IPR049252">
    <property type="entry name" value="DUF6885"/>
</dbReference>
<dbReference type="Proteomes" id="UP000679307">
    <property type="component" value="Chromosome"/>
</dbReference>
<evidence type="ECO:0008006" key="3">
    <source>
        <dbReference type="Google" id="ProtNLM"/>
    </source>
</evidence>
<sequence>MAVLTGTDRPDPAALLPGADRVLAAHPAQLPQPDQLCGPFAARSALHALLDGTDVADLGDLALAAGTRVWPHDEPAWRPVGAPLRTDAWEGLPRADDPGRSGTDAAPLAAGLPDVAPVAVVPVPAAGRGADPAPWGRLLVGLREAGDPVAVVANLRTGPTWPRDHPLAGWDVGHFVVLVSYDDAEVGVADSYVEAGAHGWPPGCRGVPLPDLVAALAAPPGRGLLLLTDPAHEQGVRRLVAASGLVAARTAW</sequence>
<accession>A0ABX8EN83</accession>
<keyword evidence="2" id="KW-1185">Reference proteome</keyword>
<protein>
    <recommendedName>
        <fullName evidence="3">Peptidase C39-like domain-containing protein</fullName>
    </recommendedName>
</protein>
<dbReference type="RefSeq" id="WP_214057270.1">
    <property type="nucleotide sequence ID" value="NZ_CP075371.1"/>
</dbReference>
<proteinExistence type="predicted"/>